<gene>
    <name evidence="2" type="ORF">JFY56_14305</name>
</gene>
<evidence type="ECO:0000256" key="1">
    <source>
        <dbReference type="SAM" id="MobiDB-lite"/>
    </source>
</evidence>
<name>A0ABS3TV04_9PSED</name>
<reference evidence="2 3" key="1">
    <citation type="submission" date="2020-12" db="EMBL/GenBank/DDBJ databases">
        <title>Pseudomonas schmalbachii sp. nov. isolated from millipede gut.</title>
        <authorList>
            <person name="Shelomi M."/>
        </authorList>
    </citation>
    <scope>NUCLEOTIDE SEQUENCE [LARGE SCALE GENOMIC DNA]</scope>
    <source>
        <strain evidence="2 3">Milli4</strain>
    </source>
</reference>
<proteinExistence type="predicted"/>
<accession>A0ABS3TV04</accession>
<dbReference type="RefSeq" id="WP_208314509.1">
    <property type="nucleotide sequence ID" value="NZ_JAELYA010000005.1"/>
</dbReference>
<keyword evidence="3" id="KW-1185">Reference proteome</keyword>
<evidence type="ECO:0000313" key="2">
    <source>
        <dbReference type="EMBL" id="MBO3276404.1"/>
    </source>
</evidence>
<comment type="caution">
    <text evidence="2">The sequence shown here is derived from an EMBL/GenBank/DDBJ whole genome shotgun (WGS) entry which is preliminary data.</text>
</comment>
<protein>
    <submittedName>
        <fullName evidence="2">Aspartate-semialdehyde dehydrogenase</fullName>
    </submittedName>
</protein>
<sequence length="90" mass="9614">MLPPIPHGLPAQQESPKPRPEVAPVTAAQPDAGVGLKRRPQERTAEEGYQGRRHPPAPPGAAEEESADGQSDVPELEAAPRKGVWVDIEI</sequence>
<evidence type="ECO:0000313" key="3">
    <source>
        <dbReference type="Proteomes" id="UP000669060"/>
    </source>
</evidence>
<feature type="region of interest" description="Disordered" evidence="1">
    <location>
        <begin position="1"/>
        <end position="90"/>
    </location>
</feature>
<dbReference type="EMBL" id="JAELYA010000005">
    <property type="protein sequence ID" value="MBO3276404.1"/>
    <property type="molecule type" value="Genomic_DNA"/>
</dbReference>
<feature type="compositionally biased region" description="Basic and acidic residues" evidence="1">
    <location>
        <begin position="39"/>
        <end position="50"/>
    </location>
</feature>
<dbReference type="Proteomes" id="UP000669060">
    <property type="component" value="Unassembled WGS sequence"/>
</dbReference>
<organism evidence="2 3">
    <name type="scientific">Pseudomonas schmalbachii</name>
    <dbReference type="NCBI Taxonomy" id="2816993"/>
    <lineage>
        <taxon>Bacteria</taxon>
        <taxon>Pseudomonadati</taxon>
        <taxon>Pseudomonadota</taxon>
        <taxon>Gammaproteobacteria</taxon>
        <taxon>Pseudomonadales</taxon>
        <taxon>Pseudomonadaceae</taxon>
        <taxon>Pseudomonas</taxon>
    </lineage>
</organism>